<evidence type="ECO:0007829" key="6">
    <source>
        <dbReference type="ProteomicsDB" id="A0A0P0V8F9"/>
    </source>
</evidence>
<dbReference type="eggNOG" id="ENOG502R3CH">
    <property type="taxonomic scope" value="Eukaryota"/>
</dbReference>
<dbReference type="SMR" id="A0A0P0V8F9"/>
<evidence type="ECO:0000313" key="3">
    <source>
        <dbReference type="EMBL" id="BAS74405.1"/>
    </source>
</evidence>
<dbReference type="PaxDb" id="39947-A0A0P0V8F9"/>
<evidence type="ECO:0000313" key="4">
    <source>
        <dbReference type="Proteomes" id="UP000059680"/>
    </source>
</evidence>
<dbReference type="PANTHER" id="PTHR35120:SF1">
    <property type="entry name" value="OS01G0756000 PROTEIN"/>
    <property type="match status" value="1"/>
</dbReference>
<sequence length="627" mass="68309">MATLRARKRGRGGAGAGAAAVLGALGLGGFAGLDLHRAAPAGEAELEQLAAAYDRASGRISVSIRGAGVSASPADLAAALGLPLGPAALGPEVDASVFRSEEAIAAARGFLRDRVLLGGGGGGGRELPGEAAVALRLVEEGKAYAVDWCRLFWELLKMDLVSGKPRRYAPHLLRLIEYQRPELFAEVDGSSPLGKRRKSAAFSRQCQWEDEKETDLIDAECGDSRTQAAEAEVERSSQSIGDLEEMPVFGERKQFNAVDLVGYKSSIVGLGEWIHGVNEGNAELGSQKSLPSEIEVSGCEMGGNAAAGLTAKDQSSNDSSLLSLLRTMDEQDDSSSHQNVISGAKPQPGPNQQSIIEIEDEEDDDDDQVGVGHVPPNIQNGHFGLNNYFVQQRATEGFQNDQTLPSFLACTQQIKACMDDNFLDKMKALMDARAANQRMINMITQKDYMIAATKRDILEDLGARHVMISQFEHDIELMRLTIQQYRKLFENTSAAYLEYRNRMSREEGDGSSLEVIGIADETEQFVRMQQLDIYQRLNKFQKLWLTKYSDLVGHLTRVAECMTYLSLEGEELGKELLSKTKDAEREGEGDHCSSAVVIDELAQPDQRNDKESMIVNGVSGICNEDEV</sequence>
<dbReference type="Proteomes" id="UP000059680">
    <property type="component" value="Chromosome 1"/>
</dbReference>
<dbReference type="STRING" id="39947.A0A0P0V8F9"/>
<evidence type="ECO:0007829" key="5">
    <source>
        <dbReference type="PeptideAtlas" id="A0A0P0V8F9"/>
    </source>
</evidence>
<dbReference type="EMBL" id="AP014957">
    <property type="protein sequence ID" value="BAS74405.1"/>
    <property type="molecule type" value="Genomic_DNA"/>
</dbReference>
<organism evidence="3 4">
    <name type="scientific">Oryza sativa subsp. japonica</name>
    <name type="common">Rice</name>
    <dbReference type="NCBI Taxonomy" id="39947"/>
    <lineage>
        <taxon>Eukaryota</taxon>
        <taxon>Viridiplantae</taxon>
        <taxon>Streptophyta</taxon>
        <taxon>Embryophyta</taxon>
        <taxon>Tracheophyta</taxon>
        <taxon>Spermatophyta</taxon>
        <taxon>Magnoliopsida</taxon>
        <taxon>Liliopsida</taxon>
        <taxon>Poales</taxon>
        <taxon>Poaceae</taxon>
        <taxon>BOP clade</taxon>
        <taxon>Oryzoideae</taxon>
        <taxon>Oryzeae</taxon>
        <taxon>Oryzinae</taxon>
        <taxon>Oryza</taxon>
        <taxon>Oryza sativa</taxon>
    </lineage>
</organism>
<reference evidence="4" key="1">
    <citation type="journal article" date="2005" name="Nature">
        <title>The map-based sequence of the rice genome.</title>
        <authorList>
            <consortium name="International rice genome sequencing project (IRGSP)"/>
            <person name="Matsumoto T."/>
            <person name="Wu J."/>
            <person name="Kanamori H."/>
            <person name="Katayose Y."/>
            <person name="Fujisawa M."/>
            <person name="Namiki N."/>
            <person name="Mizuno H."/>
            <person name="Yamamoto K."/>
            <person name="Antonio B.A."/>
            <person name="Baba T."/>
            <person name="Sakata K."/>
            <person name="Nagamura Y."/>
            <person name="Aoki H."/>
            <person name="Arikawa K."/>
            <person name="Arita K."/>
            <person name="Bito T."/>
            <person name="Chiden Y."/>
            <person name="Fujitsuka N."/>
            <person name="Fukunaka R."/>
            <person name="Hamada M."/>
            <person name="Harada C."/>
            <person name="Hayashi A."/>
            <person name="Hijishita S."/>
            <person name="Honda M."/>
            <person name="Hosokawa S."/>
            <person name="Ichikawa Y."/>
            <person name="Idonuma A."/>
            <person name="Iijima M."/>
            <person name="Ikeda M."/>
            <person name="Ikeno M."/>
            <person name="Ito K."/>
            <person name="Ito S."/>
            <person name="Ito T."/>
            <person name="Ito Y."/>
            <person name="Ito Y."/>
            <person name="Iwabuchi A."/>
            <person name="Kamiya K."/>
            <person name="Karasawa W."/>
            <person name="Kurita K."/>
            <person name="Katagiri S."/>
            <person name="Kikuta A."/>
            <person name="Kobayashi H."/>
            <person name="Kobayashi N."/>
            <person name="Machita K."/>
            <person name="Maehara T."/>
            <person name="Masukawa M."/>
            <person name="Mizubayashi T."/>
            <person name="Mukai Y."/>
            <person name="Nagasaki H."/>
            <person name="Nagata Y."/>
            <person name="Naito S."/>
            <person name="Nakashima M."/>
            <person name="Nakama Y."/>
            <person name="Nakamichi Y."/>
            <person name="Nakamura M."/>
            <person name="Meguro A."/>
            <person name="Negishi M."/>
            <person name="Ohta I."/>
            <person name="Ohta T."/>
            <person name="Okamoto M."/>
            <person name="Ono N."/>
            <person name="Saji S."/>
            <person name="Sakaguchi M."/>
            <person name="Sakai K."/>
            <person name="Shibata M."/>
            <person name="Shimokawa T."/>
            <person name="Song J."/>
            <person name="Takazaki Y."/>
            <person name="Terasawa K."/>
            <person name="Tsugane M."/>
            <person name="Tsuji K."/>
            <person name="Ueda S."/>
            <person name="Waki K."/>
            <person name="Yamagata H."/>
            <person name="Yamamoto M."/>
            <person name="Yamamoto S."/>
            <person name="Yamane H."/>
            <person name="Yoshiki S."/>
            <person name="Yoshihara R."/>
            <person name="Yukawa K."/>
            <person name="Zhong H."/>
            <person name="Yano M."/>
            <person name="Yuan Q."/>
            <person name="Ouyang S."/>
            <person name="Liu J."/>
            <person name="Jones K.M."/>
            <person name="Gansberger K."/>
            <person name="Moffat K."/>
            <person name="Hill J."/>
            <person name="Bera J."/>
            <person name="Fadrosh D."/>
            <person name="Jin S."/>
            <person name="Johri S."/>
            <person name="Kim M."/>
            <person name="Overton L."/>
            <person name="Reardon M."/>
            <person name="Tsitrin T."/>
            <person name="Vuong H."/>
            <person name="Weaver B."/>
            <person name="Ciecko A."/>
            <person name="Tallon L."/>
            <person name="Jackson J."/>
            <person name="Pai G."/>
            <person name="Aken S.V."/>
            <person name="Utterback T."/>
            <person name="Reidmuller S."/>
            <person name="Feldblyum T."/>
            <person name="Hsiao J."/>
            <person name="Zismann V."/>
            <person name="Iobst S."/>
            <person name="de Vazeille A.R."/>
            <person name="Buell C.R."/>
            <person name="Ying K."/>
            <person name="Li Y."/>
            <person name="Lu T."/>
            <person name="Huang Y."/>
            <person name="Zhao Q."/>
            <person name="Feng Q."/>
            <person name="Zhang L."/>
            <person name="Zhu J."/>
            <person name="Weng Q."/>
            <person name="Mu J."/>
            <person name="Lu Y."/>
            <person name="Fan D."/>
            <person name="Liu Y."/>
            <person name="Guan J."/>
            <person name="Zhang Y."/>
            <person name="Yu S."/>
            <person name="Liu X."/>
            <person name="Zhang Y."/>
            <person name="Hong G."/>
            <person name="Han B."/>
            <person name="Choisne N."/>
            <person name="Demange N."/>
            <person name="Orjeda G."/>
            <person name="Samain S."/>
            <person name="Cattolico L."/>
            <person name="Pelletier E."/>
            <person name="Couloux A."/>
            <person name="Segurens B."/>
            <person name="Wincker P."/>
            <person name="D'Hont A."/>
            <person name="Scarpelli C."/>
            <person name="Weissenbach J."/>
            <person name="Salanoubat M."/>
            <person name="Quetier F."/>
            <person name="Yu Y."/>
            <person name="Kim H.R."/>
            <person name="Rambo T."/>
            <person name="Currie J."/>
            <person name="Collura K."/>
            <person name="Luo M."/>
            <person name="Yang T."/>
            <person name="Ammiraju J.S.S."/>
            <person name="Engler F."/>
            <person name="Soderlund C."/>
            <person name="Wing R.A."/>
            <person name="Palmer L.E."/>
            <person name="de la Bastide M."/>
            <person name="Spiegel L."/>
            <person name="Nascimento L."/>
            <person name="Zutavern T."/>
            <person name="O'Shaughnessy A."/>
            <person name="Dike S."/>
            <person name="Dedhia N."/>
            <person name="Preston R."/>
            <person name="Balija V."/>
            <person name="McCombie W.R."/>
            <person name="Chow T."/>
            <person name="Chen H."/>
            <person name="Chung M."/>
            <person name="Chen C."/>
            <person name="Shaw J."/>
            <person name="Wu H."/>
            <person name="Hsiao K."/>
            <person name="Chao Y."/>
            <person name="Chu M."/>
            <person name="Cheng C."/>
            <person name="Hour A."/>
            <person name="Lee P."/>
            <person name="Lin S."/>
            <person name="Lin Y."/>
            <person name="Liou J."/>
            <person name="Liu S."/>
            <person name="Hsing Y."/>
            <person name="Raghuvanshi S."/>
            <person name="Mohanty A."/>
            <person name="Bharti A.K."/>
            <person name="Gaur A."/>
            <person name="Gupta V."/>
            <person name="Kumar D."/>
            <person name="Ravi V."/>
            <person name="Vij S."/>
            <person name="Kapur A."/>
            <person name="Khurana P."/>
            <person name="Khurana P."/>
            <person name="Khurana J.P."/>
            <person name="Tyagi A.K."/>
            <person name="Gaikwad K."/>
            <person name="Singh A."/>
            <person name="Dalal V."/>
            <person name="Srivastava S."/>
            <person name="Dixit A."/>
            <person name="Pal A.K."/>
            <person name="Ghazi I.A."/>
            <person name="Yadav M."/>
            <person name="Pandit A."/>
            <person name="Bhargava A."/>
            <person name="Sureshbabu K."/>
            <person name="Batra K."/>
            <person name="Sharma T.R."/>
            <person name="Mohapatra T."/>
            <person name="Singh N.K."/>
            <person name="Messing J."/>
            <person name="Nelson A.B."/>
            <person name="Fuks G."/>
            <person name="Kavchok S."/>
            <person name="Keizer G."/>
            <person name="Linton E."/>
            <person name="Llaca V."/>
            <person name="Song R."/>
            <person name="Tanyolac B."/>
            <person name="Young S."/>
            <person name="Ho-Il K."/>
            <person name="Hahn J.H."/>
            <person name="Sangsakoo G."/>
            <person name="Vanavichit A."/>
            <person name="de Mattos Luiz.A.T."/>
            <person name="Zimmer P.D."/>
            <person name="Malone G."/>
            <person name="Dellagostin O."/>
            <person name="de Oliveira A.C."/>
            <person name="Bevan M."/>
            <person name="Bancroft I."/>
            <person name="Minx P."/>
            <person name="Cordum H."/>
            <person name="Wilson R."/>
            <person name="Cheng Z."/>
            <person name="Jin W."/>
            <person name="Jiang J."/>
            <person name="Leong S.A."/>
            <person name="Iwama H."/>
            <person name="Gojobori T."/>
            <person name="Itoh T."/>
            <person name="Niimura Y."/>
            <person name="Fujii Y."/>
            <person name="Habara T."/>
            <person name="Sakai H."/>
            <person name="Sato Y."/>
            <person name="Wilson G."/>
            <person name="Kumar K."/>
            <person name="McCouch S."/>
            <person name="Juretic N."/>
            <person name="Hoen D."/>
            <person name="Wright S."/>
            <person name="Bruskiewich R."/>
            <person name="Bureau T."/>
            <person name="Miyao A."/>
            <person name="Hirochika H."/>
            <person name="Nishikawa T."/>
            <person name="Kadowaki K."/>
            <person name="Sugiura M."/>
            <person name="Burr B."/>
            <person name="Sasaki T."/>
        </authorList>
    </citation>
    <scope>NUCLEOTIDE SEQUENCE [LARGE SCALE GENOMIC DNA]</scope>
    <source>
        <strain evidence="4">cv. Nipponbare</strain>
    </source>
</reference>
<keyword evidence="2" id="KW-0812">Transmembrane</keyword>
<evidence type="ECO:0000256" key="2">
    <source>
        <dbReference type="SAM" id="Phobius"/>
    </source>
</evidence>
<evidence type="ECO:0000256" key="1">
    <source>
        <dbReference type="SAM" id="MobiDB-lite"/>
    </source>
</evidence>
<protein>
    <submittedName>
        <fullName evidence="3">Os01g0756000 protein</fullName>
    </submittedName>
</protein>
<keyword evidence="2" id="KW-1133">Transmembrane helix</keyword>
<proteinExistence type="evidence at protein level"/>
<name>A0A0P0V8F9_ORYSJ</name>
<accession>A0A0P0V8F9</accession>
<reference evidence="3 4" key="3">
    <citation type="journal article" date="2013" name="Rice">
        <title>Improvement of the Oryza sativa Nipponbare reference genome using next generation sequence and optical map data.</title>
        <authorList>
            <person name="Kawahara Y."/>
            <person name="de la Bastide M."/>
            <person name="Hamilton J.P."/>
            <person name="Kanamori H."/>
            <person name="McCombie W.R."/>
            <person name="Ouyang S."/>
            <person name="Schwartz D.C."/>
            <person name="Tanaka T."/>
            <person name="Wu J."/>
            <person name="Zhou S."/>
            <person name="Childs K.L."/>
            <person name="Davidson R.M."/>
            <person name="Lin H."/>
            <person name="Quesada-Ocampo L."/>
            <person name="Vaillancourt B."/>
            <person name="Sakai H."/>
            <person name="Lee S.S."/>
            <person name="Kim J."/>
            <person name="Numa H."/>
            <person name="Itoh T."/>
            <person name="Buell C.R."/>
            <person name="Matsumoto T."/>
        </authorList>
    </citation>
    <scope>NUCLEOTIDE SEQUENCE [LARGE SCALE GENOMIC DNA]</scope>
    <source>
        <strain evidence="4">cv. Nipponbare</strain>
    </source>
</reference>
<dbReference type="OMA" id="TIQQYRK"/>
<dbReference type="PANTHER" id="PTHR35120">
    <property type="entry name" value="HISTONE ACETYLTRANSFERASE KAT6B-LIKE"/>
    <property type="match status" value="1"/>
</dbReference>
<feature type="transmembrane region" description="Helical" evidence="2">
    <location>
        <begin position="12"/>
        <end position="33"/>
    </location>
</feature>
<feature type="region of interest" description="Disordered" evidence="1">
    <location>
        <begin position="328"/>
        <end position="352"/>
    </location>
</feature>
<keyword evidence="2" id="KW-0472">Membrane</keyword>
<keyword evidence="5 6" id="KW-1267">Proteomics identification</keyword>
<reference evidence="3 4" key="2">
    <citation type="journal article" date="2013" name="Plant Cell Physiol.">
        <title>Rice Annotation Project Database (RAP-DB): an integrative and interactive database for rice genomics.</title>
        <authorList>
            <person name="Sakai H."/>
            <person name="Lee S.S."/>
            <person name="Tanaka T."/>
            <person name="Numa H."/>
            <person name="Kim J."/>
            <person name="Kawahara Y."/>
            <person name="Wakimoto H."/>
            <person name="Yang C.C."/>
            <person name="Iwamoto M."/>
            <person name="Abe T."/>
            <person name="Yamada Y."/>
            <person name="Muto A."/>
            <person name="Inokuchi H."/>
            <person name="Ikemura T."/>
            <person name="Matsumoto T."/>
            <person name="Sasaki T."/>
            <person name="Itoh T."/>
        </authorList>
    </citation>
    <scope>NUCLEOTIDE SEQUENCE [LARGE SCALE GENOMIC DNA]</scope>
    <source>
        <strain evidence="4">cv. Nipponbare</strain>
    </source>
</reference>
<keyword evidence="4" id="KW-1185">Reference proteome</keyword>
<gene>
    <name evidence="3" type="ordered locus">Os01g0756000</name>
    <name evidence="3" type="ORF">OSNPB_010756000</name>
</gene>
<dbReference type="AlphaFoldDB" id="A0A0P0V8F9"/>
<dbReference type="FunCoup" id="A0A0P0V8F9">
    <property type="interactions" value="303"/>
</dbReference>
<dbReference type="Gramene" id="Os01t0756000-00">
    <property type="protein sequence ID" value="Os01t0756000-00"/>
    <property type="gene ID" value="Os01g0756000"/>
</dbReference>
<dbReference type="InParanoid" id="A0A0P0V8F9"/>